<feature type="transmembrane region" description="Helical" evidence="2">
    <location>
        <begin position="73"/>
        <end position="93"/>
    </location>
</feature>
<dbReference type="AlphaFoldDB" id="A0A9D3Q225"/>
<evidence type="ECO:0000313" key="4">
    <source>
        <dbReference type="Proteomes" id="UP001046870"/>
    </source>
</evidence>
<reference evidence="3" key="1">
    <citation type="submission" date="2021-01" db="EMBL/GenBank/DDBJ databases">
        <authorList>
            <person name="Zahm M."/>
            <person name="Roques C."/>
            <person name="Cabau C."/>
            <person name="Klopp C."/>
            <person name="Donnadieu C."/>
            <person name="Jouanno E."/>
            <person name="Lampietro C."/>
            <person name="Louis A."/>
            <person name="Herpin A."/>
            <person name="Echchiki A."/>
            <person name="Berthelot C."/>
            <person name="Parey E."/>
            <person name="Roest-Crollius H."/>
            <person name="Braasch I."/>
            <person name="Postlethwait J."/>
            <person name="Bobe J."/>
            <person name="Montfort J."/>
            <person name="Bouchez O."/>
            <person name="Begum T."/>
            <person name="Mejri S."/>
            <person name="Adams A."/>
            <person name="Chen W.-J."/>
            <person name="Guiguen Y."/>
        </authorList>
    </citation>
    <scope>NUCLEOTIDE SEQUENCE</scope>
    <source>
        <strain evidence="3">YG-15Mar2019-1</strain>
        <tissue evidence="3">Brain</tissue>
    </source>
</reference>
<keyword evidence="2" id="KW-0812">Transmembrane</keyword>
<keyword evidence="2" id="KW-0472">Membrane</keyword>
<proteinExistence type="predicted"/>
<keyword evidence="2" id="KW-1133">Transmembrane helix</keyword>
<name>A0A9D3Q225_MEGAT</name>
<dbReference type="Proteomes" id="UP001046870">
    <property type="component" value="Chromosome 8"/>
</dbReference>
<dbReference type="EMBL" id="JAFDVH010000008">
    <property type="protein sequence ID" value="KAG7472482.1"/>
    <property type="molecule type" value="Genomic_DNA"/>
</dbReference>
<evidence type="ECO:0000313" key="3">
    <source>
        <dbReference type="EMBL" id="KAG7472482.1"/>
    </source>
</evidence>
<feature type="compositionally biased region" description="Acidic residues" evidence="1">
    <location>
        <begin position="129"/>
        <end position="138"/>
    </location>
</feature>
<protein>
    <submittedName>
        <fullName evidence="3">Uncharacterized protein</fullName>
    </submittedName>
</protein>
<dbReference type="OrthoDB" id="8948140at2759"/>
<feature type="transmembrane region" description="Helical" evidence="2">
    <location>
        <begin position="12"/>
        <end position="34"/>
    </location>
</feature>
<evidence type="ECO:0000256" key="2">
    <source>
        <dbReference type="SAM" id="Phobius"/>
    </source>
</evidence>
<accession>A0A9D3Q225</accession>
<organism evidence="3 4">
    <name type="scientific">Megalops atlanticus</name>
    <name type="common">Tarpon</name>
    <name type="synonym">Clupea gigantea</name>
    <dbReference type="NCBI Taxonomy" id="7932"/>
    <lineage>
        <taxon>Eukaryota</taxon>
        <taxon>Metazoa</taxon>
        <taxon>Chordata</taxon>
        <taxon>Craniata</taxon>
        <taxon>Vertebrata</taxon>
        <taxon>Euteleostomi</taxon>
        <taxon>Actinopterygii</taxon>
        <taxon>Neopterygii</taxon>
        <taxon>Teleostei</taxon>
        <taxon>Elopiformes</taxon>
        <taxon>Megalopidae</taxon>
        <taxon>Megalops</taxon>
    </lineage>
</organism>
<evidence type="ECO:0000256" key="1">
    <source>
        <dbReference type="SAM" id="MobiDB-lite"/>
    </source>
</evidence>
<gene>
    <name evidence="3" type="ORF">MATL_G00109370</name>
</gene>
<feature type="region of interest" description="Disordered" evidence="1">
    <location>
        <begin position="116"/>
        <end position="138"/>
    </location>
</feature>
<keyword evidence="4" id="KW-1185">Reference proteome</keyword>
<sequence length="138" mass="15473">MALNGERAIHEYAVSSLHFSVLYLLFSGSLALNFSSSRHTRTRSEHDTGMVLRVNSSSEPPPQTAQQERLHPGVIAAVVVVSLLAIVAAGFIIRKYCFVRSEATYRYSALRMMEEQATEDSNTDHELDREESDEDLLE</sequence>
<comment type="caution">
    <text evidence="3">The sequence shown here is derived from an EMBL/GenBank/DDBJ whole genome shotgun (WGS) entry which is preliminary data.</text>
</comment>